<evidence type="ECO:0000313" key="2">
    <source>
        <dbReference type="EMBL" id="GAX79291.1"/>
    </source>
</evidence>
<reference evidence="2 3" key="1">
    <citation type="submission" date="2017-08" db="EMBL/GenBank/DDBJ databases">
        <title>Acidophilic green algal genome provides insights into adaptation to an acidic environment.</title>
        <authorList>
            <person name="Hirooka S."/>
            <person name="Hirose Y."/>
            <person name="Kanesaki Y."/>
            <person name="Higuchi S."/>
            <person name="Fujiwara T."/>
            <person name="Onuma R."/>
            <person name="Era A."/>
            <person name="Ohbayashi R."/>
            <person name="Uzuka A."/>
            <person name="Nozaki H."/>
            <person name="Yoshikawa H."/>
            <person name="Miyagishima S.Y."/>
        </authorList>
    </citation>
    <scope>NUCLEOTIDE SEQUENCE [LARGE SCALE GENOMIC DNA]</scope>
    <source>
        <strain evidence="2 3">NIES-2499</strain>
    </source>
</reference>
<keyword evidence="3" id="KW-1185">Reference proteome</keyword>
<dbReference type="EMBL" id="BEGY01000041">
    <property type="protein sequence ID" value="GAX79291.1"/>
    <property type="molecule type" value="Genomic_DNA"/>
</dbReference>
<accession>A0A250X884</accession>
<feature type="compositionally biased region" description="Polar residues" evidence="1">
    <location>
        <begin position="293"/>
        <end position="303"/>
    </location>
</feature>
<dbReference type="AlphaFoldDB" id="A0A250X884"/>
<organism evidence="2 3">
    <name type="scientific">Chlamydomonas eustigma</name>
    <dbReference type="NCBI Taxonomy" id="1157962"/>
    <lineage>
        <taxon>Eukaryota</taxon>
        <taxon>Viridiplantae</taxon>
        <taxon>Chlorophyta</taxon>
        <taxon>core chlorophytes</taxon>
        <taxon>Chlorophyceae</taxon>
        <taxon>CS clade</taxon>
        <taxon>Chlamydomonadales</taxon>
        <taxon>Chlamydomonadaceae</taxon>
        <taxon>Chlamydomonas</taxon>
    </lineage>
</organism>
<evidence type="ECO:0000256" key="1">
    <source>
        <dbReference type="SAM" id="MobiDB-lite"/>
    </source>
</evidence>
<comment type="caution">
    <text evidence="2">The sequence shown here is derived from an EMBL/GenBank/DDBJ whole genome shotgun (WGS) entry which is preliminary data.</text>
</comment>
<proteinExistence type="predicted"/>
<protein>
    <submittedName>
        <fullName evidence="2">Uncharacterized protein</fullName>
    </submittedName>
</protein>
<evidence type="ECO:0000313" key="3">
    <source>
        <dbReference type="Proteomes" id="UP000232323"/>
    </source>
</evidence>
<feature type="region of interest" description="Disordered" evidence="1">
    <location>
        <begin position="292"/>
        <end position="337"/>
    </location>
</feature>
<sequence>MSTSIHDIQLQVDDLRRACSVLLPSINPKGVYNEDIFSISRIEGTTGESKLKQLLDSSPRPTCCFVCAAPGSTMSEESGSTGADSLLGFLTCSELDVKERTIKIARGGFACGQCRAVSDAWRVLRFSALKLGPTQQHREALARRLCLHLAFVNKAPQEILGNDDLVVAWAQEIWSRAYALQVVLSGISGWRLLGPDGQAVKRGTMGAAAEVVEQLLSASRREKTKSKRKSMEGAQLIISKVLPSATKLVAKDTFRGAQKAEKGGKACLRDDPFSHPVESAVLLNRKKLKSEDVTSNALVTPHTTGRVERSQQVLDSSERSGNIVRNKAGKRREYAAV</sequence>
<name>A0A250X884_9CHLO</name>
<gene>
    <name evidence="2" type="ORF">CEUSTIGMA_g6732.t1</name>
</gene>
<dbReference type="Proteomes" id="UP000232323">
    <property type="component" value="Unassembled WGS sequence"/>
</dbReference>
<dbReference type="OrthoDB" id="542121at2759"/>